<dbReference type="Proteomes" id="UP000268093">
    <property type="component" value="Unassembled WGS sequence"/>
</dbReference>
<evidence type="ECO:0000259" key="12">
    <source>
        <dbReference type="Pfam" id="PF01529"/>
    </source>
</evidence>
<feature type="domain" description="Palmitoyltransferase DHHC" evidence="12">
    <location>
        <begin position="269"/>
        <end position="357"/>
    </location>
</feature>
<protein>
    <recommendedName>
        <fullName evidence="10">Palmitoyltransferase</fullName>
        <ecNumber evidence="10">2.3.1.225</ecNumber>
    </recommendedName>
</protein>
<dbReference type="EC" id="2.3.1.225" evidence="10"/>
<dbReference type="AlphaFoldDB" id="A0A433BAJ3"/>
<dbReference type="OrthoDB" id="9909019at2759"/>
<keyword evidence="6" id="KW-0564">Palmitate</keyword>
<evidence type="ECO:0000313" key="13">
    <source>
        <dbReference type="EMBL" id="RUP21828.1"/>
    </source>
</evidence>
<feature type="region of interest" description="Disordered" evidence="11">
    <location>
        <begin position="107"/>
        <end position="134"/>
    </location>
</feature>
<keyword evidence="7" id="KW-0449">Lipoprotein</keyword>
<gene>
    <name evidence="13" type="ORF">BC936DRAFT_139156</name>
</gene>
<comment type="similarity">
    <text evidence="10">Belongs to the DHHC palmitoyltransferase family.</text>
</comment>
<comment type="caution">
    <text evidence="13">The sequence shown here is derived from an EMBL/GenBank/DDBJ whole genome shotgun (WGS) entry which is preliminary data.</text>
</comment>
<keyword evidence="5 10" id="KW-0472">Membrane</keyword>
<name>A0A433BAJ3_9FUNG</name>
<keyword evidence="2 10" id="KW-0808">Transferase</keyword>
<dbReference type="GO" id="GO:0016020">
    <property type="term" value="C:membrane"/>
    <property type="evidence" value="ECO:0007669"/>
    <property type="project" value="UniProtKB-SubCell"/>
</dbReference>
<evidence type="ECO:0000256" key="4">
    <source>
        <dbReference type="ARBA" id="ARBA00022989"/>
    </source>
</evidence>
<dbReference type="PANTHER" id="PTHR12246">
    <property type="entry name" value="PALMITOYLTRANSFERASE ZDHHC16"/>
    <property type="match status" value="1"/>
</dbReference>
<evidence type="ECO:0000256" key="9">
    <source>
        <dbReference type="ARBA" id="ARBA00048048"/>
    </source>
</evidence>
<reference evidence="13 14" key="1">
    <citation type="journal article" date="2018" name="New Phytol.">
        <title>Phylogenomics of Endogonaceae and evolution of mycorrhizas within Mucoromycota.</title>
        <authorList>
            <person name="Chang Y."/>
            <person name="Desiro A."/>
            <person name="Na H."/>
            <person name="Sandor L."/>
            <person name="Lipzen A."/>
            <person name="Clum A."/>
            <person name="Barry K."/>
            <person name="Grigoriev I.V."/>
            <person name="Martin F.M."/>
            <person name="Stajich J.E."/>
            <person name="Smith M.E."/>
            <person name="Bonito G."/>
            <person name="Spatafora J.W."/>
        </authorList>
    </citation>
    <scope>NUCLEOTIDE SEQUENCE [LARGE SCALE GENOMIC DNA]</scope>
    <source>
        <strain evidence="13 14">GMNB39</strain>
    </source>
</reference>
<dbReference type="GO" id="GO:0019706">
    <property type="term" value="F:protein-cysteine S-palmitoyltransferase activity"/>
    <property type="evidence" value="ECO:0007669"/>
    <property type="project" value="UniProtKB-EC"/>
</dbReference>
<evidence type="ECO:0000313" key="14">
    <source>
        <dbReference type="Proteomes" id="UP000268093"/>
    </source>
</evidence>
<sequence>MRNFGLSHYSSGMRSLLPTAMVRIFPRVTCSPAASKRLAETISNAAPVVALSLIIVWSYAAYVFSLSGTIMTSRPLQASLYLIFYHPIFIMFVWSYYKAVSTDPGSSSESTSSIHTNPTAITGSHPSTDHNSEALQPLTIGSTSADSSHLPDTALLYPDPPLSASTFNLLYSTYGPLLNDGMDMEGVIGRPQRVMVKRNGELRFCQKCQAYKLDRAHHCGTCKKCILKMDHHCPWYICLSIECLCWFSLKSRLTGFPLPSLRADPPPPRINNCVGHHNQKAFYLFIVYGSIYCVFVAVTVVPPLLEVINVPMGVLQLDFNWAFLVMISGMFGLFLVPFTIFHTRQLLSNRTTIETYERAHYRMSERPRSAGPDNGVTTSKHLNVWDLGTKRNFMEVMGPEPKLWFIPINNSEGDGLTFPLNAYAYDVLDDEEDEERQMVVNIRAEDSGDDSDD</sequence>
<keyword evidence="8 10" id="KW-0012">Acyltransferase</keyword>
<feature type="transmembrane region" description="Helical" evidence="10">
    <location>
        <begin position="281"/>
        <end position="301"/>
    </location>
</feature>
<evidence type="ECO:0000256" key="3">
    <source>
        <dbReference type="ARBA" id="ARBA00022692"/>
    </source>
</evidence>
<dbReference type="InterPro" id="IPR039859">
    <property type="entry name" value="PFA4/ZDH16/20/ERF2-like"/>
</dbReference>
<evidence type="ECO:0000256" key="5">
    <source>
        <dbReference type="ARBA" id="ARBA00023136"/>
    </source>
</evidence>
<keyword evidence="3 10" id="KW-0812">Transmembrane</keyword>
<evidence type="ECO:0000256" key="11">
    <source>
        <dbReference type="SAM" id="MobiDB-lite"/>
    </source>
</evidence>
<evidence type="ECO:0000256" key="10">
    <source>
        <dbReference type="RuleBase" id="RU079119"/>
    </source>
</evidence>
<feature type="compositionally biased region" description="Low complexity" evidence="11">
    <location>
        <begin position="107"/>
        <end position="116"/>
    </location>
</feature>
<dbReference type="PROSITE" id="PS50216">
    <property type="entry name" value="DHHC"/>
    <property type="match status" value="2"/>
</dbReference>
<evidence type="ECO:0000256" key="2">
    <source>
        <dbReference type="ARBA" id="ARBA00022679"/>
    </source>
</evidence>
<comment type="subcellular location">
    <subcellularLocation>
        <location evidence="1">Membrane</location>
        <topology evidence="1">Multi-pass membrane protein</topology>
    </subcellularLocation>
</comment>
<feature type="compositionally biased region" description="Polar residues" evidence="11">
    <location>
        <begin position="117"/>
        <end position="126"/>
    </location>
</feature>
<keyword evidence="4 10" id="KW-1133">Transmembrane helix</keyword>
<feature type="transmembrane region" description="Helical" evidence="10">
    <location>
        <begin position="78"/>
        <end position="97"/>
    </location>
</feature>
<comment type="catalytic activity">
    <reaction evidence="9 10">
        <text>L-cysteinyl-[protein] + hexadecanoyl-CoA = S-hexadecanoyl-L-cysteinyl-[protein] + CoA</text>
        <dbReference type="Rhea" id="RHEA:36683"/>
        <dbReference type="Rhea" id="RHEA-COMP:10131"/>
        <dbReference type="Rhea" id="RHEA-COMP:11032"/>
        <dbReference type="ChEBI" id="CHEBI:29950"/>
        <dbReference type="ChEBI" id="CHEBI:57287"/>
        <dbReference type="ChEBI" id="CHEBI:57379"/>
        <dbReference type="ChEBI" id="CHEBI:74151"/>
        <dbReference type="EC" id="2.3.1.225"/>
    </reaction>
</comment>
<organism evidence="13 14">
    <name type="scientific">Jimgerdemannia flammicorona</name>
    <dbReference type="NCBI Taxonomy" id="994334"/>
    <lineage>
        <taxon>Eukaryota</taxon>
        <taxon>Fungi</taxon>
        <taxon>Fungi incertae sedis</taxon>
        <taxon>Mucoromycota</taxon>
        <taxon>Mucoromycotina</taxon>
        <taxon>Endogonomycetes</taxon>
        <taxon>Endogonales</taxon>
        <taxon>Endogonaceae</taxon>
        <taxon>Jimgerdemannia</taxon>
    </lineage>
</organism>
<keyword evidence="14" id="KW-1185">Reference proteome</keyword>
<proteinExistence type="inferred from homology"/>
<evidence type="ECO:0000256" key="1">
    <source>
        <dbReference type="ARBA" id="ARBA00004141"/>
    </source>
</evidence>
<evidence type="ECO:0000256" key="6">
    <source>
        <dbReference type="ARBA" id="ARBA00023139"/>
    </source>
</evidence>
<feature type="transmembrane region" description="Helical" evidence="10">
    <location>
        <begin position="45"/>
        <end position="66"/>
    </location>
</feature>
<accession>A0A433BAJ3</accession>
<dbReference type="InterPro" id="IPR001594">
    <property type="entry name" value="Palmitoyltrfase_DHHC"/>
</dbReference>
<dbReference type="EMBL" id="RBNI01014362">
    <property type="protein sequence ID" value="RUP21828.1"/>
    <property type="molecule type" value="Genomic_DNA"/>
</dbReference>
<feature type="transmembrane region" description="Helical" evidence="10">
    <location>
        <begin position="321"/>
        <end position="341"/>
    </location>
</feature>
<comment type="domain">
    <text evidence="10">The DHHC domain is required for palmitoyltransferase activity.</text>
</comment>
<feature type="domain" description="Palmitoyltransferase DHHC" evidence="12">
    <location>
        <begin position="200"/>
        <end position="236"/>
    </location>
</feature>
<dbReference type="Pfam" id="PF01529">
    <property type="entry name" value="DHHC"/>
    <property type="match status" value="2"/>
</dbReference>
<evidence type="ECO:0000256" key="8">
    <source>
        <dbReference type="ARBA" id="ARBA00023315"/>
    </source>
</evidence>
<evidence type="ECO:0000256" key="7">
    <source>
        <dbReference type="ARBA" id="ARBA00023288"/>
    </source>
</evidence>